<dbReference type="Pfam" id="PF01636">
    <property type="entry name" value="APH"/>
    <property type="match status" value="1"/>
</dbReference>
<dbReference type="Gene3D" id="3.90.1200.10">
    <property type="match status" value="1"/>
</dbReference>
<dbReference type="SUPFAM" id="SSF56112">
    <property type="entry name" value="Protein kinase-like (PK-like)"/>
    <property type="match status" value="1"/>
</dbReference>
<feature type="domain" description="Aminoglycoside phosphotransferase" evidence="1">
    <location>
        <begin position="29"/>
        <end position="250"/>
    </location>
</feature>
<dbReference type="OrthoDB" id="4524027at2"/>
<evidence type="ECO:0000259" key="1">
    <source>
        <dbReference type="Pfam" id="PF01636"/>
    </source>
</evidence>
<evidence type="ECO:0000313" key="3">
    <source>
        <dbReference type="Proteomes" id="UP000323454"/>
    </source>
</evidence>
<protein>
    <submittedName>
        <fullName evidence="2">Phosphotransferase family protein</fullName>
    </submittedName>
</protein>
<dbReference type="Gene3D" id="3.30.200.20">
    <property type="entry name" value="Phosphorylase Kinase, domain 1"/>
    <property type="match status" value="1"/>
</dbReference>
<dbReference type="InterPro" id="IPR041726">
    <property type="entry name" value="ACAD10_11_N"/>
</dbReference>
<evidence type="ECO:0000313" key="2">
    <source>
        <dbReference type="EMBL" id="KAA2261197.1"/>
    </source>
</evidence>
<comment type="caution">
    <text evidence="2">The sequence shown here is derived from an EMBL/GenBank/DDBJ whole genome shotgun (WGS) entry which is preliminary data.</text>
</comment>
<reference evidence="2 3" key="1">
    <citation type="submission" date="2019-09" db="EMBL/GenBank/DDBJ databases">
        <title>Goodfellowia gen. nov., a new genus of the Pseudonocardineae related to Actinoalloteichus, containing Goodfellowia coeruleoviolacea gen. nov., comb. nov. gen. nov., comb. nov.</title>
        <authorList>
            <person name="Labeda D."/>
        </authorList>
    </citation>
    <scope>NUCLEOTIDE SEQUENCE [LARGE SCALE GENOMIC DNA]</scope>
    <source>
        <strain evidence="2 3">AN110305</strain>
    </source>
</reference>
<organism evidence="2 3">
    <name type="scientific">Solihabitans fulvus</name>
    <dbReference type="NCBI Taxonomy" id="1892852"/>
    <lineage>
        <taxon>Bacteria</taxon>
        <taxon>Bacillati</taxon>
        <taxon>Actinomycetota</taxon>
        <taxon>Actinomycetes</taxon>
        <taxon>Pseudonocardiales</taxon>
        <taxon>Pseudonocardiaceae</taxon>
        <taxon>Solihabitans</taxon>
    </lineage>
</organism>
<dbReference type="GO" id="GO:0016740">
    <property type="term" value="F:transferase activity"/>
    <property type="evidence" value="ECO:0007669"/>
    <property type="project" value="UniProtKB-KW"/>
</dbReference>
<dbReference type="InterPro" id="IPR011009">
    <property type="entry name" value="Kinase-like_dom_sf"/>
</dbReference>
<dbReference type="AlphaFoldDB" id="A0A5B2XC85"/>
<dbReference type="CDD" id="cd05154">
    <property type="entry name" value="ACAD10_11_N-like"/>
    <property type="match status" value="1"/>
</dbReference>
<dbReference type="EMBL" id="VUOB01000030">
    <property type="protein sequence ID" value="KAA2261197.1"/>
    <property type="molecule type" value="Genomic_DNA"/>
</dbReference>
<name>A0A5B2XC85_9PSEU</name>
<reference evidence="2 3" key="2">
    <citation type="submission" date="2019-09" db="EMBL/GenBank/DDBJ databases">
        <authorList>
            <person name="Jin C."/>
        </authorList>
    </citation>
    <scope>NUCLEOTIDE SEQUENCE [LARGE SCALE GENOMIC DNA]</scope>
    <source>
        <strain evidence="2 3">AN110305</strain>
    </source>
</reference>
<keyword evidence="3" id="KW-1185">Reference proteome</keyword>
<accession>A0A5B2XC85</accession>
<keyword evidence="2" id="KW-0808">Transferase</keyword>
<dbReference type="RefSeq" id="WP_149850828.1">
    <property type="nucleotide sequence ID" value="NZ_VUOB01000030.1"/>
</dbReference>
<dbReference type="PANTHER" id="PTHR21310">
    <property type="entry name" value="AMINOGLYCOSIDE PHOSPHOTRANSFERASE-RELATED-RELATED"/>
    <property type="match status" value="1"/>
</dbReference>
<dbReference type="InterPro" id="IPR002575">
    <property type="entry name" value="Aminoglycoside_PTrfase"/>
</dbReference>
<proteinExistence type="predicted"/>
<gene>
    <name evidence="2" type="ORF">F0L68_18410</name>
</gene>
<dbReference type="Proteomes" id="UP000323454">
    <property type="component" value="Unassembled WGS sequence"/>
</dbReference>
<dbReference type="InterPro" id="IPR051678">
    <property type="entry name" value="AGP_Transferase"/>
</dbReference>
<sequence>MTATAPDLRQLAERVSNALGGTRIRELGPLAGGASGLTYLAVSADGMRVVVKVAPRGVPPVRNRDVLRQAALLRRLASVPGVAVPAVLFDAPGESLDVPPLFGCEFVAGEALEPIMDPDVVLPPPQRIAARARHAAAMLAALHAAPATVLGDEPAVGLHAEVARWQRVFETASVEHGPLATMVRDALLAGLPAALPATVVHGDFRLGNLLCRGDRVRAVIDWEIWAASDPRVDLLWFLSFTHPDRMPTAVRAAPGMPDAEELLAAYRAAGGGDPCDLTWFDALVRFKHAAVTALLAKHNGRRAVPDRRLARAVETVPGSLRTAIALLD</sequence>